<dbReference type="PATRIC" id="fig|279113.9.peg.5486"/>
<reference evidence="2 3" key="1">
    <citation type="submission" date="2015-11" db="EMBL/GenBank/DDBJ databases">
        <title>Exploring the genomic traits of fungus-feeding bacterial genus Collimonas.</title>
        <authorList>
            <person name="Song C."/>
            <person name="Schmidt R."/>
            <person name="de Jager V."/>
            <person name="Krzyzanowska D."/>
            <person name="Jongedijk E."/>
            <person name="Cankar K."/>
            <person name="Beekwilder J."/>
            <person name="van Veen A."/>
            <person name="de Boer W."/>
            <person name="van Veen J.A."/>
            <person name="Garbeva P."/>
        </authorList>
    </citation>
    <scope>NUCLEOTIDE SEQUENCE [LARGE SCALE GENOMIC DNA]</scope>
    <source>
        <strain evidence="2 3">Ter91</strain>
    </source>
</reference>
<dbReference type="Pfam" id="PF16732">
    <property type="entry name" value="ComP_DUS"/>
    <property type="match status" value="1"/>
</dbReference>
<dbReference type="GO" id="GO:0043683">
    <property type="term" value="P:type IV pilus assembly"/>
    <property type="evidence" value="ECO:0007669"/>
    <property type="project" value="InterPro"/>
</dbReference>
<evidence type="ECO:0000256" key="1">
    <source>
        <dbReference type="SAM" id="Phobius"/>
    </source>
</evidence>
<organism evidence="2 3">
    <name type="scientific">Collimonas pratensis</name>
    <dbReference type="NCBI Taxonomy" id="279113"/>
    <lineage>
        <taxon>Bacteria</taxon>
        <taxon>Pseudomonadati</taxon>
        <taxon>Pseudomonadota</taxon>
        <taxon>Betaproteobacteria</taxon>
        <taxon>Burkholderiales</taxon>
        <taxon>Oxalobacteraceae</taxon>
        <taxon>Collimonas</taxon>
    </lineage>
</organism>
<keyword evidence="1" id="KW-0812">Transmembrane</keyword>
<dbReference type="InterPro" id="IPR031982">
    <property type="entry name" value="PilE-like"/>
</dbReference>
<dbReference type="KEGG" id="cpra:CPter91_5529"/>
<name>A0A127QDY1_9BURK</name>
<dbReference type="NCBIfam" id="TIGR02532">
    <property type="entry name" value="IV_pilin_GFxxxE"/>
    <property type="match status" value="1"/>
</dbReference>
<dbReference type="InterPro" id="IPR012902">
    <property type="entry name" value="N_methyl_site"/>
</dbReference>
<dbReference type="Gene3D" id="3.30.700.10">
    <property type="entry name" value="Glycoprotein, Type 4 Pilin"/>
    <property type="match status" value="1"/>
</dbReference>
<protein>
    <submittedName>
        <fullName evidence="2">Prepilin-type N-terminal cleavage/methylation domain protein</fullName>
    </submittedName>
</protein>
<dbReference type="AlphaFoldDB" id="A0A127QDY1"/>
<dbReference type="PROSITE" id="PS00409">
    <property type="entry name" value="PROKAR_NTER_METHYL"/>
    <property type="match status" value="1"/>
</dbReference>
<keyword evidence="1" id="KW-0472">Membrane</keyword>
<proteinExistence type="predicted"/>
<dbReference type="InterPro" id="IPR045584">
    <property type="entry name" value="Pilin-like"/>
</dbReference>
<gene>
    <name evidence="2" type="ORF">CPter91_5529</name>
</gene>
<accession>A0A127QDY1</accession>
<dbReference type="Proteomes" id="UP000074561">
    <property type="component" value="Chromosome"/>
</dbReference>
<dbReference type="SUPFAM" id="SSF54523">
    <property type="entry name" value="Pili subunits"/>
    <property type="match status" value="1"/>
</dbReference>
<dbReference type="STRING" id="279113.CPter91_5529"/>
<dbReference type="EMBL" id="CP013234">
    <property type="protein sequence ID" value="AMP07812.1"/>
    <property type="molecule type" value="Genomic_DNA"/>
</dbReference>
<feature type="transmembrane region" description="Helical" evidence="1">
    <location>
        <begin position="12"/>
        <end position="32"/>
    </location>
</feature>
<evidence type="ECO:0000313" key="2">
    <source>
        <dbReference type="EMBL" id="AMP07812.1"/>
    </source>
</evidence>
<dbReference type="OrthoDB" id="8592370at2"/>
<dbReference type="Pfam" id="PF07963">
    <property type="entry name" value="N_methyl"/>
    <property type="match status" value="1"/>
</dbReference>
<evidence type="ECO:0000313" key="3">
    <source>
        <dbReference type="Proteomes" id="UP000074561"/>
    </source>
</evidence>
<sequence length="142" mass="14980">MSKQGGRGFTLLELMAVVAMTAILSSMALSSYSEHLRRSERIAARAVLLEAAGWMERRFSVQHSYLGADGQIPILPAELGQSPRSGAAKHAISLAGGQTHAAAYQLQAAPVAADKCGTFTLDHTGARGLIGNDAPFAECWGR</sequence>
<dbReference type="RefSeq" id="WP_061945631.1">
    <property type="nucleotide sequence ID" value="NZ_CP013234.1"/>
</dbReference>
<keyword evidence="1" id="KW-1133">Transmembrane helix</keyword>